<feature type="domain" description="Integrase catalytic" evidence="7">
    <location>
        <begin position="559"/>
        <end position="732"/>
    </location>
</feature>
<dbReference type="InterPro" id="IPR001878">
    <property type="entry name" value="Znf_CCHC"/>
</dbReference>
<feature type="region of interest" description="Disordered" evidence="5">
    <location>
        <begin position="804"/>
        <end position="848"/>
    </location>
</feature>
<dbReference type="GO" id="GO:0008270">
    <property type="term" value="F:zinc ion binding"/>
    <property type="evidence" value="ECO:0007669"/>
    <property type="project" value="UniProtKB-KW"/>
</dbReference>
<keyword evidence="4" id="KW-0863">Zinc-finger</keyword>
<dbReference type="Pfam" id="PF25597">
    <property type="entry name" value="SH3_retrovirus"/>
    <property type="match status" value="1"/>
</dbReference>
<dbReference type="InterPro" id="IPR057670">
    <property type="entry name" value="SH3_retrovirus"/>
</dbReference>
<keyword evidence="2" id="KW-0479">Metal-binding</keyword>
<evidence type="ECO:0000259" key="6">
    <source>
        <dbReference type="PROSITE" id="PS50158"/>
    </source>
</evidence>
<evidence type="ECO:0000259" key="7">
    <source>
        <dbReference type="PROSITE" id="PS50994"/>
    </source>
</evidence>
<name>A0A8T1ZUI8_ARASU</name>
<comment type="caution">
    <text evidence="8">The sequence shown here is derived from an EMBL/GenBank/DDBJ whole genome shotgun (WGS) entry which is preliminary data.</text>
</comment>
<dbReference type="GO" id="GO:0003676">
    <property type="term" value="F:nucleic acid binding"/>
    <property type="evidence" value="ECO:0007669"/>
    <property type="project" value="InterPro"/>
</dbReference>
<protein>
    <submittedName>
        <fullName evidence="8">Integrase catalytic core</fullName>
    </submittedName>
</protein>
<reference evidence="8 9" key="1">
    <citation type="submission" date="2020-12" db="EMBL/GenBank/DDBJ databases">
        <title>Concerted genomic and epigenomic changes stabilize Arabidopsis allopolyploids.</title>
        <authorList>
            <person name="Chen Z."/>
        </authorList>
    </citation>
    <scope>NUCLEOTIDE SEQUENCE [LARGE SCALE GENOMIC DNA]</scope>
    <source>
        <strain evidence="8">As9502</strain>
        <tissue evidence="8">Leaf</tissue>
    </source>
</reference>
<dbReference type="OrthoDB" id="414945at2759"/>
<feature type="compositionally biased region" description="Gly residues" evidence="5">
    <location>
        <begin position="329"/>
        <end position="338"/>
    </location>
</feature>
<evidence type="ECO:0000313" key="8">
    <source>
        <dbReference type="EMBL" id="KAG7564502.1"/>
    </source>
</evidence>
<dbReference type="PANTHER" id="PTHR42648:SF31">
    <property type="entry name" value="RNA-DIRECTED DNA POLYMERASE"/>
    <property type="match status" value="1"/>
</dbReference>
<dbReference type="GO" id="GO:0006508">
    <property type="term" value="P:proteolysis"/>
    <property type="evidence" value="ECO:0007669"/>
    <property type="project" value="UniProtKB-KW"/>
</dbReference>
<dbReference type="Pfam" id="PF22936">
    <property type="entry name" value="Pol_BBD"/>
    <property type="match status" value="1"/>
</dbReference>
<gene>
    <name evidence="8" type="ORF">ISN44_As10g012660</name>
</gene>
<accession>A0A8T1ZUI8</accession>
<feature type="compositionally biased region" description="Polar residues" evidence="5">
    <location>
        <begin position="827"/>
        <end position="843"/>
    </location>
</feature>
<dbReference type="Pfam" id="PF13976">
    <property type="entry name" value="gag_pre-integrs"/>
    <property type="match status" value="1"/>
</dbReference>
<keyword evidence="4" id="KW-0862">Zinc</keyword>
<feature type="compositionally biased region" description="Polar residues" evidence="5">
    <location>
        <begin position="345"/>
        <end position="355"/>
    </location>
</feature>
<dbReference type="CDD" id="cd09272">
    <property type="entry name" value="RNase_HI_RT_Ty1"/>
    <property type="match status" value="1"/>
</dbReference>
<dbReference type="Proteomes" id="UP000694251">
    <property type="component" value="Chromosome 10"/>
</dbReference>
<feature type="compositionally biased region" description="Polar residues" evidence="5">
    <location>
        <begin position="879"/>
        <end position="905"/>
    </location>
</feature>
<evidence type="ECO:0000256" key="3">
    <source>
        <dbReference type="ARBA" id="ARBA00022801"/>
    </source>
</evidence>
<feature type="compositionally biased region" description="Low complexity" evidence="5">
    <location>
        <begin position="804"/>
        <end position="815"/>
    </location>
</feature>
<dbReference type="PROSITE" id="PS50994">
    <property type="entry name" value="INTEGRASE"/>
    <property type="match status" value="1"/>
</dbReference>
<dbReference type="PROSITE" id="PS50158">
    <property type="entry name" value="ZF_CCHC"/>
    <property type="match status" value="1"/>
</dbReference>
<dbReference type="InterPro" id="IPR029472">
    <property type="entry name" value="Copia-like_N"/>
</dbReference>
<feature type="region of interest" description="Disordered" evidence="5">
    <location>
        <begin position="878"/>
        <end position="908"/>
    </location>
</feature>
<dbReference type="EMBL" id="JAEFBJ010000010">
    <property type="protein sequence ID" value="KAG7564502.1"/>
    <property type="molecule type" value="Genomic_DNA"/>
</dbReference>
<dbReference type="InterPro" id="IPR001584">
    <property type="entry name" value="Integrase_cat-core"/>
</dbReference>
<keyword evidence="1" id="KW-0645">Protease</keyword>
<dbReference type="Pfam" id="PF00665">
    <property type="entry name" value="rve"/>
    <property type="match status" value="1"/>
</dbReference>
<feature type="region of interest" description="Disordered" evidence="5">
    <location>
        <begin position="264"/>
        <end position="285"/>
    </location>
</feature>
<organism evidence="8 9">
    <name type="scientific">Arabidopsis suecica</name>
    <name type="common">Swedish thale-cress</name>
    <name type="synonym">Cardaminopsis suecica</name>
    <dbReference type="NCBI Taxonomy" id="45249"/>
    <lineage>
        <taxon>Eukaryota</taxon>
        <taxon>Viridiplantae</taxon>
        <taxon>Streptophyta</taxon>
        <taxon>Embryophyta</taxon>
        <taxon>Tracheophyta</taxon>
        <taxon>Spermatophyta</taxon>
        <taxon>Magnoliopsida</taxon>
        <taxon>eudicotyledons</taxon>
        <taxon>Gunneridae</taxon>
        <taxon>Pentapetalae</taxon>
        <taxon>rosids</taxon>
        <taxon>malvids</taxon>
        <taxon>Brassicales</taxon>
        <taxon>Brassicaceae</taxon>
        <taxon>Camelineae</taxon>
        <taxon>Arabidopsis</taxon>
    </lineage>
</organism>
<keyword evidence="3" id="KW-0378">Hydrolase</keyword>
<feature type="compositionally biased region" description="Polar residues" evidence="5">
    <location>
        <begin position="269"/>
        <end position="279"/>
    </location>
</feature>
<dbReference type="InterPro" id="IPR054722">
    <property type="entry name" value="PolX-like_BBD"/>
</dbReference>
<evidence type="ECO:0000313" key="9">
    <source>
        <dbReference type="Proteomes" id="UP000694251"/>
    </source>
</evidence>
<evidence type="ECO:0000256" key="4">
    <source>
        <dbReference type="PROSITE-ProRule" id="PRU00047"/>
    </source>
</evidence>
<feature type="domain" description="CCHC-type" evidence="6">
    <location>
        <begin position="290"/>
        <end position="303"/>
    </location>
</feature>
<evidence type="ECO:0000256" key="2">
    <source>
        <dbReference type="ARBA" id="ARBA00022723"/>
    </source>
</evidence>
<proteinExistence type="predicted"/>
<evidence type="ECO:0000256" key="1">
    <source>
        <dbReference type="ARBA" id="ARBA00022670"/>
    </source>
</evidence>
<dbReference type="PANTHER" id="PTHR42648">
    <property type="entry name" value="TRANSPOSASE, PUTATIVE-RELATED"/>
    <property type="match status" value="1"/>
</dbReference>
<evidence type="ECO:0000256" key="5">
    <source>
        <dbReference type="SAM" id="MobiDB-lite"/>
    </source>
</evidence>
<dbReference type="Pfam" id="PF07727">
    <property type="entry name" value="RVT_2"/>
    <property type="match status" value="1"/>
</dbReference>
<dbReference type="Pfam" id="PF14244">
    <property type="entry name" value="Retrotran_gag_3"/>
    <property type="match status" value="1"/>
</dbReference>
<dbReference type="InterPro" id="IPR039537">
    <property type="entry name" value="Retrotran_Ty1/copia-like"/>
</dbReference>
<dbReference type="GO" id="GO:0008233">
    <property type="term" value="F:peptidase activity"/>
    <property type="evidence" value="ECO:0007669"/>
    <property type="project" value="UniProtKB-KW"/>
</dbReference>
<keyword evidence="9" id="KW-1185">Reference proteome</keyword>
<dbReference type="GO" id="GO:0015074">
    <property type="term" value="P:DNA integration"/>
    <property type="evidence" value="ECO:0007669"/>
    <property type="project" value="InterPro"/>
</dbReference>
<dbReference type="InterPro" id="IPR025724">
    <property type="entry name" value="GAG-pre-integrase_dom"/>
</dbReference>
<feature type="region of interest" description="Disordered" evidence="5">
    <location>
        <begin position="317"/>
        <end position="358"/>
    </location>
</feature>
<sequence length="1526" mass="169346">MSTIDDGSSTTRQAAKQPDAPVVSPYLLANSDNPGALISGVSLNGDNYNEWATEMLNALQAKRKTGFINGSIPKPPANDPNYENWMTVNSMIVGWIRTSIEAKVKSTVTFISDARLLWLDLKQRFSVGNKVRIHQVIAQLALCRQDGQSVLEYFGRLSSLWEEYQLYKPVTVCSCGLCTCGATSAPAKEREEEKIHQFVLGLDESRFGGLCATLINMDPLPSLSEIYSRVIREEQRLSSVRLREQKEEAVGFLARREQLDQFSRPDISSLRSDNSTGNRPDSIIKGRVSCSHCGRTGHEKKECWGIIGFPDWWSERSGGRGSNSRGRGGRSNGSGRGRGQAMTAHATSPNPTNLPEFTPDQLHALAQILKGQPSNGTTDKLSGKTNFGNVILDTGASHHMTGKLSLLTHIVVIPPCSVGFADGSNTFASHMGVFPLSPNVALTNVLYVPTLTCTLLSVSKIVKQTKCVATFTDTICVLQDRFSRTLIGSGEEREGVYYLTDVATAKIHNASVSSDQALWHQRLGHPSFTVLSSLPVFSNSSSSVSSRSCDVCFRAKQTREVFPLSNNKSTECFSLIHCDVWGPYRVPSSCGAVYFLTIVDDFSRAVWTYLLLAKSEVRTVLTNFFAYTEKQFGKTVKTVRSDNGTEFMCLSSYFREHGIIHQTSCVGTPQQNGRVERKHRHILNVARAILFQASLPIKFWGEAVLTAAYLINRTPSSLHKGSSPYEILHASKPNYDQLRVFGSACYVHHLSRDKDKFGERSRLCIFVGYPFAQKGWKVFDIEKNEFLISRDVVFRETVFPYAFSSASPTSTSPSPVICDEDWLPSTDRGSTSEDTMGSGSVSAASEPVPVPKPVTVIEPASVLKPASVIEPVPAIEPASVSNPSSVSTPEFADQTSPGDSSSSTKDLAANHDSAVTVITPDRNSQSVVAVSSPIGEITPPPRQGKRPVKPSVRLKDYVLYNATSDPLNPHALSDSASLSSSTVQGTSPYPLTDYISDDCFSPGHKVFLAAITANVEPKNYKEAVQIKVWNDAMFKEVDALEINKTWDIVDLPPGKVAIGSQWVYKTKYNADGTVERYKARLVVQGNKQVEGEDYNETFAPVVKMTTVRTVLRLVAANNWEVYQMDVHNAFLHGDLEEEVYMKLPPGFRHSHPDKVCRLRKSLYGLKQAPRCWFKKLSDSLLKFGFVQSYEDYSLFSYTRNTMEIRVLVYVDDLLICGNDEYMLRKFKEYLGRCFFMKDLGRLKYFLGIEVIRGPEGIFLSQRKYTLDVISDTGNLGARPAYTPLETDHHLASDDGPLLSDAKPYRRLVGRLLYLLHTRPELSYSVHVLSQFMQAPRMAHFDAALRIVRFLKGSPGQGILLNASKDLTLEVYCDSDFQTCPLTRRSLSAYVALLGGSPISWKTKKQDTVSHSSAEAEYRAMSVALREIKWLRKLLKDLGIEQSAPARLFCDNKAALHIAANPVFHERTKHIESDCHSVRDAVRDGIITTHHVRTTEQLADIFTKALGRSQFLYLMSKLGVQNLHTPT</sequence>
<dbReference type="InterPro" id="IPR013103">
    <property type="entry name" value="RVT_2"/>
</dbReference>